<dbReference type="EMBL" id="CP063169">
    <property type="protein sequence ID" value="QOR71609.1"/>
    <property type="molecule type" value="Genomic_DNA"/>
</dbReference>
<protein>
    <submittedName>
        <fullName evidence="2">Polysaccharide deacetylase family protein</fullName>
    </submittedName>
</protein>
<organism evidence="2 3">
    <name type="scientific">Ruania alkalisoli</name>
    <dbReference type="NCBI Taxonomy" id="2779775"/>
    <lineage>
        <taxon>Bacteria</taxon>
        <taxon>Bacillati</taxon>
        <taxon>Actinomycetota</taxon>
        <taxon>Actinomycetes</taxon>
        <taxon>Micrococcales</taxon>
        <taxon>Ruaniaceae</taxon>
        <taxon>Ruania</taxon>
    </lineage>
</organism>
<dbReference type="RefSeq" id="WP_193498265.1">
    <property type="nucleotide sequence ID" value="NZ_CP063169.1"/>
</dbReference>
<feature type="domain" description="NodB homology" evidence="1">
    <location>
        <begin position="5"/>
        <end position="112"/>
    </location>
</feature>
<dbReference type="Gene3D" id="3.20.20.370">
    <property type="entry name" value="Glycoside hydrolase/deacetylase"/>
    <property type="match status" value="1"/>
</dbReference>
<evidence type="ECO:0000313" key="3">
    <source>
        <dbReference type="Proteomes" id="UP000593758"/>
    </source>
</evidence>
<reference evidence="2 3" key="1">
    <citation type="submission" date="2020-10" db="EMBL/GenBank/DDBJ databases">
        <title>Haloactinobacterium sp. RN3S43, a bacterium isolated from saline soil.</title>
        <authorList>
            <person name="Sun J.-Q."/>
        </authorList>
    </citation>
    <scope>NUCLEOTIDE SEQUENCE [LARGE SCALE GENOMIC DNA]</scope>
    <source>
        <strain evidence="2 3">RN3S43</strain>
    </source>
</reference>
<accession>A0A7M1SVL5</accession>
<dbReference type="GO" id="GO:0005975">
    <property type="term" value="P:carbohydrate metabolic process"/>
    <property type="evidence" value="ECO:0007669"/>
    <property type="project" value="InterPro"/>
</dbReference>
<name>A0A7M1SVL5_9MICO</name>
<dbReference type="SUPFAM" id="SSF88713">
    <property type="entry name" value="Glycoside hydrolase/deacetylase"/>
    <property type="match status" value="1"/>
</dbReference>
<keyword evidence="3" id="KW-1185">Reference proteome</keyword>
<dbReference type="GO" id="GO:0016810">
    <property type="term" value="F:hydrolase activity, acting on carbon-nitrogen (but not peptide) bonds"/>
    <property type="evidence" value="ECO:0007669"/>
    <property type="project" value="InterPro"/>
</dbReference>
<gene>
    <name evidence="2" type="ORF">IM660_04790</name>
</gene>
<dbReference type="AlphaFoldDB" id="A0A7M1SVL5"/>
<dbReference type="InterPro" id="IPR002509">
    <property type="entry name" value="NODB_dom"/>
</dbReference>
<dbReference type="InterPro" id="IPR011330">
    <property type="entry name" value="Glyco_hydro/deAcase_b/a-brl"/>
</dbReference>
<sequence length="240" mass="25956">MTARLLLTFDDRNIGSWVRALPAFETAGARVTFFVVEADLLDEREQAGLRRLLGAGHTVGSHGARHRNADETIAAWGAPEYLRREIDPSVQALRALGARAQTFAYPNSRRDAVSDHTLLGTFDRLRGGGERGLDLASARRAIAAEVPSQRVLPARGWDTGRGTSSHVDDAGVLSALLRTLADDGGVLVLYAHDIAEFSEHHHVHPERLVQVLEEAASYGLEMCGFDELDAPVSSTGSGVR</sequence>
<dbReference type="Pfam" id="PF01522">
    <property type="entry name" value="Polysacc_deac_1"/>
    <property type="match status" value="1"/>
</dbReference>
<dbReference type="Proteomes" id="UP000593758">
    <property type="component" value="Chromosome"/>
</dbReference>
<evidence type="ECO:0000259" key="1">
    <source>
        <dbReference type="Pfam" id="PF01522"/>
    </source>
</evidence>
<evidence type="ECO:0000313" key="2">
    <source>
        <dbReference type="EMBL" id="QOR71609.1"/>
    </source>
</evidence>
<proteinExistence type="predicted"/>
<dbReference type="KEGG" id="halt:IM660_04790"/>